<dbReference type="InterPro" id="IPR036259">
    <property type="entry name" value="MFS_trans_sf"/>
</dbReference>
<keyword evidence="12" id="KW-1185">Reference proteome</keyword>
<feature type="transmembrane region" description="Helical" evidence="8">
    <location>
        <begin position="426"/>
        <end position="450"/>
    </location>
</feature>
<feature type="region of interest" description="Disordered" evidence="7">
    <location>
        <begin position="626"/>
        <end position="655"/>
    </location>
</feature>
<comment type="subcellular location">
    <subcellularLocation>
        <location evidence="1">Membrane</location>
        <topology evidence="1">Multi-pass membrane protein</topology>
    </subcellularLocation>
</comment>
<organism evidence="11 12">
    <name type="scientific">Lasallia pustulata</name>
    <dbReference type="NCBI Taxonomy" id="136370"/>
    <lineage>
        <taxon>Eukaryota</taxon>
        <taxon>Fungi</taxon>
        <taxon>Dikarya</taxon>
        <taxon>Ascomycota</taxon>
        <taxon>Pezizomycotina</taxon>
        <taxon>Lecanoromycetes</taxon>
        <taxon>OSLEUM clade</taxon>
        <taxon>Umbilicariomycetidae</taxon>
        <taxon>Umbilicariales</taxon>
        <taxon>Umbilicariaceae</taxon>
        <taxon>Lasallia</taxon>
    </lineage>
</organism>
<dbReference type="GO" id="GO:0022857">
    <property type="term" value="F:transmembrane transporter activity"/>
    <property type="evidence" value="ECO:0007669"/>
    <property type="project" value="InterPro"/>
</dbReference>
<dbReference type="Proteomes" id="UP000192927">
    <property type="component" value="Unassembled WGS sequence"/>
</dbReference>
<dbReference type="PANTHER" id="PTHR48020:SF25">
    <property type="entry name" value="SUGAR TRANSPORTER, PUTATIVE (AFU_ORTHOLOGUE AFUA_7G05830)-RELATED"/>
    <property type="match status" value="1"/>
</dbReference>
<evidence type="ECO:0000256" key="3">
    <source>
        <dbReference type="ARBA" id="ARBA00022448"/>
    </source>
</evidence>
<feature type="domain" description="Major facilitator superfamily (MFS) profile" evidence="9">
    <location>
        <begin position="137"/>
        <end position="581"/>
    </location>
</feature>
<proteinExistence type="inferred from homology"/>
<reference evidence="12" key="2">
    <citation type="submission" date="2017-03" db="EMBL/GenBank/DDBJ databases">
        <authorList>
            <person name="Sharma R."/>
            <person name="Thines M."/>
        </authorList>
    </citation>
    <scope>NUCLEOTIDE SEQUENCE [LARGE SCALE GENOMIC DNA]</scope>
</reference>
<feature type="transmembrane region" description="Helical" evidence="8">
    <location>
        <begin position="525"/>
        <end position="546"/>
    </location>
</feature>
<protein>
    <submittedName>
        <fullName evidence="10 11">Mfs sugar</fullName>
    </submittedName>
</protein>
<feature type="region of interest" description="Disordered" evidence="7">
    <location>
        <begin position="1"/>
        <end position="43"/>
    </location>
</feature>
<keyword evidence="5 8" id="KW-1133">Transmembrane helix</keyword>
<evidence type="ECO:0000256" key="4">
    <source>
        <dbReference type="ARBA" id="ARBA00022692"/>
    </source>
</evidence>
<reference evidence="11" key="1">
    <citation type="submission" date="2017-03" db="EMBL/GenBank/DDBJ databases">
        <authorList>
            <person name="Afonso C.L."/>
            <person name="Miller P.J."/>
            <person name="Scott M.A."/>
            <person name="Spackman E."/>
            <person name="Goraichik I."/>
            <person name="Dimitrov K.M."/>
            <person name="Suarez D.L."/>
            <person name="Swayne D.E."/>
        </authorList>
    </citation>
    <scope>NUCLEOTIDE SEQUENCE [LARGE SCALE GENOMIC DNA]</scope>
</reference>
<evidence type="ECO:0000256" key="7">
    <source>
        <dbReference type="SAM" id="MobiDB-lite"/>
    </source>
</evidence>
<dbReference type="AlphaFoldDB" id="A0A1W5CYE1"/>
<dbReference type="FunFam" id="1.20.1250.20:FF:000100">
    <property type="entry name" value="MFS sugar transporter, putative"/>
    <property type="match status" value="1"/>
</dbReference>
<feature type="transmembrane region" description="Helical" evidence="8">
    <location>
        <begin position="552"/>
        <end position="577"/>
    </location>
</feature>
<feature type="transmembrane region" description="Helical" evidence="8">
    <location>
        <begin position="211"/>
        <end position="232"/>
    </location>
</feature>
<gene>
    <name evidence="10" type="ORF">FRX48_01918</name>
</gene>
<evidence type="ECO:0000256" key="2">
    <source>
        <dbReference type="ARBA" id="ARBA00010992"/>
    </source>
</evidence>
<evidence type="ECO:0000259" key="9">
    <source>
        <dbReference type="PROSITE" id="PS50850"/>
    </source>
</evidence>
<dbReference type="Pfam" id="PF00083">
    <property type="entry name" value="Sugar_tr"/>
    <property type="match status" value="1"/>
</dbReference>
<name>A0A1W5CYE1_9LECA</name>
<dbReference type="Gene3D" id="1.20.1250.20">
    <property type="entry name" value="MFS general substrate transporter like domains"/>
    <property type="match status" value="1"/>
</dbReference>
<dbReference type="PANTHER" id="PTHR48020">
    <property type="entry name" value="PROTON MYO-INOSITOL COTRANSPORTER"/>
    <property type="match status" value="1"/>
</dbReference>
<dbReference type="PROSITE" id="PS50850">
    <property type="entry name" value="MFS"/>
    <property type="match status" value="1"/>
</dbReference>
<accession>A0A1W5CYE1</accession>
<dbReference type="InterPro" id="IPR005828">
    <property type="entry name" value="MFS_sugar_transport-like"/>
</dbReference>
<dbReference type="GO" id="GO:0016020">
    <property type="term" value="C:membrane"/>
    <property type="evidence" value="ECO:0007669"/>
    <property type="project" value="UniProtKB-SubCell"/>
</dbReference>
<feature type="transmembrane region" description="Helical" evidence="8">
    <location>
        <begin position="274"/>
        <end position="294"/>
    </location>
</feature>
<feature type="transmembrane region" description="Helical" evidence="8">
    <location>
        <begin position="457"/>
        <end position="479"/>
    </location>
</feature>
<evidence type="ECO:0000256" key="5">
    <source>
        <dbReference type="ARBA" id="ARBA00022989"/>
    </source>
</evidence>
<evidence type="ECO:0000313" key="11">
    <source>
        <dbReference type="EMBL" id="SLM35888.1"/>
    </source>
</evidence>
<feature type="transmembrane region" description="Helical" evidence="8">
    <location>
        <begin position="391"/>
        <end position="414"/>
    </location>
</feature>
<evidence type="ECO:0000313" key="13">
    <source>
        <dbReference type="Proteomes" id="UP000324767"/>
    </source>
</evidence>
<dbReference type="NCBIfam" id="TIGR00879">
    <property type="entry name" value="SP"/>
    <property type="match status" value="1"/>
</dbReference>
<dbReference type="InterPro" id="IPR003663">
    <property type="entry name" value="Sugar/inositol_transpt"/>
</dbReference>
<evidence type="ECO:0000313" key="12">
    <source>
        <dbReference type="Proteomes" id="UP000192927"/>
    </source>
</evidence>
<dbReference type="GO" id="GO:0015791">
    <property type="term" value="P:polyol transmembrane transport"/>
    <property type="evidence" value="ECO:0007669"/>
    <property type="project" value="UniProtKB-ARBA"/>
</dbReference>
<evidence type="ECO:0000313" key="10">
    <source>
        <dbReference type="EMBL" id="KAA6415165.1"/>
    </source>
</evidence>
<comment type="similarity">
    <text evidence="2">Belongs to the major facilitator superfamily. Sugar transporter (TC 2.A.1.1) family.</text>
</comment>
<evidence type="ECO:0000256" key="1">
    <source>
        <dbReference type="ARBA" id="ARBA00004141"/>
    </source>
</evidence>
<keyword evidence="6 8" id="KW-0472">Membrane</keyword>
<dbReference type="SUPFAM" id="SSF103473">
    <property type="entry name" value="MFS general substrate transporter"/>
    <property type="match status" value="1"/>
</dbReference>
<dbReference type="PRINTS" id="PR00171">
    <property type="entry name" value="SUGRTRNSPORT"/>
</dbReference>
<keyword evidence="4 8" id="KW-0812">Transmembrane</keyword>
<dbReference type="InterPro" id="IPR050814">
    <property type="entry name" value="Myo-inositol_Transporter"/>
</dbReference>
<feature type="compositionally biased region" description="Basic and acidic residues" evidence="7">
    <location>
        <begin position="18"/>
        <end position="33"/>
    </location>
</feature>
<dbReference type="GO" id="GO:0015798">
    <property type="term" value="P:myo-inositol transport"/>
    <property type="evidence" value="ECO:0007669"/>
    <property type="project" value="UniProtKB-ARBA"/>
</dbReference>
<dbReference type="EMBL" id="FWEW01000837">
    <property type="protein sequence ID" value="SLM35888.1"/>
    <property type="molecule type" value="Genomic_DNA"/>
</dbReference>
<dbReference type="InterPro" id="IPR020846">
    <property type="entry name" value="MFS_dom"/>
</dbReference>
<keyword evidence="3" id="KW-0813">Transport</keyword>
<feature type="transmembrane region" description="Helical" evidence="8">
    <location>
        <begin position="485"/>
        <end position="504"/>
    </location>
</feature>
<keyword evidence="10" id="KW-0762">Sugar transport</keyword>
<sequence>MPETPQGINREASYSTESDSRTGTEHEEHDARNHSVIPSKGRVRMTAAEKARRNVNAKLANPLAGYSHAELEEQGAAYARKYKIGNDDDVRAFRKGACLAQEPSRYASVERLDGSELEVLRKEFTNRWAQPTRMYLVILLCSTCAAVQGMDETVVNGGQIFYSKQFGIGGKDPRSTWLLGLTNAAPYFCCAFIGCWLTVPFNNWFGRRGTIFLTCCISAVACFWQGFTNTWWHMFIARFCLGLGIGPKSATVPIYAAETTPPAIRGALVMQWQMWTAFGIMLGYASDLIFFKVADPPHITGLNWRLMMASAMFPALIVIAFVFMCPESPRWYMSKGRHYDAYQAMVRLRYNKVQAARDVFYIYTLLEAEKQVELGKSKVLELIKVPRNRRALVASEIVMFMQQFCGVNVIAYYSSQIFIDANFSQISALSASLGFGLINWLFAIPAIYTIDTFGRRNLLLVTFPLMSLFLFFTGFSFYIPEKTMHKAHVACISLGIYLFGIVYSPGEGPVPFTYSAEAYPLYVRSYGMSLATATTWFFNGVLSITWPSLQQAFTTTGAFCWYGAWNIVGFFLVLLFLPETKGKTLEELDQVFSVPTRLHAAYGIRQIGYFVRRYILRQHVEPERLYEREDTDEGDTGYEAVDEKRAQGAPSTAHV</sequence>
<feature type="transmembrane region" description="Helical" evidence="8">
    <location>
        <begin position="306"/>
        <end position="325"/>
    </location>
</feature>
<feature type="transmembrane region" description="Helical" evidence="8">
    <location>
        <begin position="177"/>
        <end position="199"/>
    </location>
</feature>
<evidence type="ECO:0000256" key="6">
    <source>
        <dbReference type="ARBA" id="ARBA00023136"/>
    </source>
</evidence>
<dbReference type="Proteomes" id="UP000324767">
    <property type="component" value="Unassembled WGS sequence"/>
</dbReference>
<dbReference type="EMBL" id="VXIT01000002">
    <property type="protein sequence ID" value="KAA6415165.1"/>
    <property type="molecule type" value="Genomic_DNA"/>
</dbReference>
<evidence type="ECO:0000256" key="8">
    <source>
        <dbReference type="SAM" id="Phobius"/>
    </source>
</evidence>
<dbReference type="OrthoDB" id="5290825at2759"/>
<reference evidence="10 13" key="3">
    <citation type="submission" date="2019-09" db="EMBL/GenBank/DDBJ databases">
        <title>The hologenome of the rock-dwelling lichen Lasallia pustulata.</title>
        <authorList>
            <person name="Greshake Tzovaras B."/>
            <person name="Segers F."/>
            <person name="Bicker A."/>
            <person name="Dal Grande F."/>
            <person name="Otte J."/>
            <person name="Hankeln T."/>
            <person name="Schmitt I."/>
            <person name="Ebersberger I."/>
        </authorList>
    </citation>
    <scope>NUCLEOTIDE SEQUENCE [LARGE SCALE GENOMIC DNA]</scope>
    <source>
        <strain evidence="10">A1-1</strain>
    </source>
</reference>